<comment type="caution">
    <text evidence="2">The sequence shown here is derived from an EMBL/GenBank/DDBJ whole genome shotgun (WGS) entry which is preliminary data.</text>
</comment>
<dbReference type="InterPro" id="IPR001763">
    <property type="entry name" value="Rhodanese-like_dom"/>
</dbReference>
<dbReference type="Proteomes" id="UP000177987">
    <property type="component" value="Unassembled WGS sequence"/>
</dbReference>
<dbReference type="InterPro" id="IPR052367">
    <property type="entry name" value="Thiosulfate_ST/Rhodanese-like"/>
</dbReference>
<evidence type="ECO:0000259" key="1">
    <source>
        <dbReference type="PROSITE" id="PS50206"/>
    </source>
</evidence>
<dbReference type="AlphaFoldDB" id="A0A1G2SF49"/>
<accession>A0A1G2SF49</accession>
<dbReference type="InterPro" id="IPR036873">
    <property type="entry name" value="Rhodanese-like_dom_sf"/>
</dbReference>
<evidence type="ECO:0000313" key="3">
    <source>
        <dbReference type="Proteomes" id="UP000177987"/>
    </source>
</evidence>
<protein>
    <recommendedName>
        <fullName evidence="1">Rhodanese domain-containing protein</fullName>
    </recommendedName>
</protein>
<name>A0A1G2SF49_9BACT</name>
<dbReference type="SMART" id="SM00450">
    <property type="entry name" value="RHOD"/>
    <property type="match status" value="1"/>
</dbReference>
<proteinExistence type="predicted"/>
<evidence type="ECO:0000313" key="2">
    <source>
        <dbReference type="EMBL" id="OHA83653.1"/>
    </source>
</evidence>
<feature type="domain" description="Rhodanese" evidence="1">
    <location>
        <begin position="13"/>
        <end position="103"/>
    </location>
</feature>
<dbReference type="EMBL" id="MHUW01000015">
    <property type="protein sequence ID" value="OHA83653.1"/>
    <property type="molecule type" value="Genomic_DNA"/>
</dbReference>
<dbReference type="CDD" id="cd00158">
    <property type="entry name" value="RHOD"/>
    <property type="match status" value="1"/>
</dbReference>
<dbReference type="PROSITE" id="PS50206">
    <property type="entry name" value="RHODANESE_3"/>
    <property type="match status" value="1"/>
</dbReference>
<dbReference type="STRING" id="1802727.A2937_02045"/>
<sequence length="103" mass="11224">MTNITTEEAQELMKQGATVLDVRTKDEYTEGHIENAVNIDFYDPEFAENIKGLDKAKQYVVHCQSGGRSAKATALMEELGFVSACNVLGGISSWKEKGLPVVG</sequence>
<dbReference type="SUPFAM" id="SSF52821">
    <property type="entry name" value="Rhodanese/Cell cycle control phosphatase"/>
    <property type="match status" value="1"/>
</dbReference>
<organism evidence="2 3">
    <name type="scientific">Candidatus Yonathbacteria bacterium RIFCSPLOWO2_01_FULL_47_33b</name>
    <dbReference type="NCBI Taxonomy" id="1802727"/>
    <lineage>
        <taxon>Bacteria</taxon>
        <taxon>Candidatus Yonathiibacteriota</taxon>
    </lineage>
</organism>
<reference evidence="2 3" key="1">
    <citation type="journal article" date="2016" name="Nat. Commun.">
        <title>Thousands of microbial genomes shed light on interconnected biogeochemical processes in an aquifer system.</title>
        <authorList>
            <person name="Anantharaman K."/>
            <person name="Brown C.T."/>
            <person name="Hug L.A."/>
            <person name="Sharon I."/>
            <person name="Castelle C.J."/>
            <person name="Probst A.J."/>
            <person name="Thomas B.C."/>
            <person name="Singh A."/>
            <person name="Wilkins M.J."/>
            <person name="Karaoz U."/>
            <person name="Brodie E.L."/>
            <person name="Williams K.H."/>
            <person name="Hubbard S.S."/>
            <person name="Banfield J.F."/>
        </authorList>
    </citation>
    <scope>NUCLEOTIDE SEQUENCE [LARGE SCALE GENOMIC DNA]</scope>
</reference>
<dbReference type="Gene3D" id="3.40.250.10">
    <property type="entry name" value="Rhodanese-like domain"/>
    <property type="match status" value="1"/>
</dbReference>
<gene>
    <name evidence="2" type="ORF">A2937_02045</name>
</gene>
<dbReference type="PANTHER" id="PTHR45431">
    <property type="entry name" value="RHODANESE-LIKE DOMAIN-CONTAINING PROTEIN 15, CHLOROPLASTIC"/>
    <property type="match status" value="1"/>
</dbReference>
<dbReference type="PANTHER" id="PTHR45431:SF3">
    <property type="entry name" value="RHODANESE-LIKE DOMAIN-CONTAINING PROTEIN 15, CHLOROPLASTIC"/>
    <property type="match status" value="1"/>
</dbReference>
<dbReference type="Pfam" id="PF00581">
    <property type="entry name" value="Rhodanese"/>
    <property type="match status" value="1"/>
</dbReference>